<dbReference type="SUPFAM" id="SSF46689">
    <property type="entry name" value="Homeodomain-like"/>
    <property type="match status" value="1"/>
</dbReference>
<dbReference type="EMBL" id="BK016174">
    <property type="protein sequence ID" value="DAF99936.1"/>
    <property type="molecule type" value="Genomic_DNA"/>
</dbReference>
<protein>
    <submittedName>
        <fullName evidence="1">TCP pilus virulence regulatory protein, DNA Binding, TRANSCRIPTION REGULATOR</fullName>
    </submittedName>
</protein>
<accession>A0A8S5UZL7</accession>
<evidence type="ECO:0000313" key="1">
    <source>
        <dbReference type="EMBL" id="DAF99936.1"/>
    </source>
</evidence>
<organism evidence="1">
    <name type="scientific">Siphoviridae sp. ctJT77</name>
    <dbReference type="NCBI Taxonomy" id="2825432"/>
    <lineage>
        <taxon>Viruses</taxon>
        <taxon>Duplodnaviria</taxon>
        <taxon>Heunggongvirae</taxon>
        <taxon>Uroviricota</taxon>
        <taxon>Caudoviricetes</taxon>
    </lineage>
</organism>
<sequence>MLYYQGYELAEEYRYSYLEEEELHVLYACHWMVDNRSTIRETAVNCGYSATTFWRRIHNECRQLSPELYRCVVRQMQRNLKRRGKV</sequence>
<dbReference type="InterPro" id="IPR009057">
    <property type="entry name" value="Homeodomain-like_sf"/>
</dbReference>
<proteinExistence type="predicted"/>
<name>A0A8S5UZL7_9CAUD</name>
<reference evidence="1" key="1">
    <citation type="journal article" date="2021" name="Proc. Natl. Acad. Sci. U.S.A.">
        <title>A Catalog of Tens of Thousands of Viruses from Human Metagenomes Reveals Hidden Associations with Chronic Diseases.</title>
        <authorList>
            <person name="Tisza M.J."/>
            <person name="Buck C.B."/>
        </authorList>
    </citation>
    <scope>NUCLEOTIDE SEQUENCE</scope>
    <source>
        <strain evidence="1">CtJT77</strain>
    </source>
</reference>